<keyword evidence="2 4" id="KW-0378">Hydrolase</keyword>
<dbReference type="PANTHER" id="PTHR43046:SF14">
    <property type="entry name" value="MUTT_NUDIX FAMILY PROTEIN"/>
    <property type="match status" value="1"/>
</dbReference>
<evidence type="ECO:0000313" key="4">
    <source>
        <dbReference type="EMBL" id="DAG00346.1"/>
    </source>
</evidence>
<comment type="cofactor">
    <cofactor evidence="1">
        <name>Mg(2+)</name>
        <dbReference type="ChEBI" id="CHEBI:18420"/>
    </cofactor>
</comment>
<name>A0A8S5V0R4_9CAUD</name>
<dbReference type="PROSITE" id="PS51462">
    <property type="entry name" value="NUDIX"/>
    <property type="match status" value="1"/>
</dbReference>
<evidence type="ECO:0000256" key="2">
    <source>
        <dbReference type="ARBA" id="ARBA00022801"/>
    </source>
</evidence>
<evidence type="ECO:0000256" key="1">
    <source>
        <dbReference type="ARBA" id="ARBA00001946"/>
    </source>
</evidence>
<accession>A0A8S5V0R4</accession>
<dbReference type="SUPFAM" id="SSF55811">
    <property type="entry name" value="Nudix"/>
    <property type="match status" value="1"/>
</dbReference>
<reference evidence="4" key="1">
    <citation type="journal article" date="2021" name="Proc. Natl. Acad. Sci. U.S.A.">
        <title>A Catalog of Tens of Thousands of Viruses from Human Metagenomes Reveals Hidden Associations with Chronic Diseases.</title>
        <authorList>
            <person name="Tisza M.J."/>
            <person name="Buck C.B."/>
        </authorList>
    </citation>
    <scope>NUCLEOTIDE SEQUENCE</scope>
    <source>
        <strain evidence="4">Ct3r22</strain>
    </source>
</reference>
<protein>
    <submittedName>
        <fullName evidence="4">NUDIX hydrolase</fullName>
    </submittedName>
</protein>
<evidence type="ECO:0000259" key="3">
    <source>
        <dbReference type="PROSITE" id="PS51462"/>
    </source>
</evidence>
<dbReference type="CDD" id="cd02883">
    <property type="entry name" value="NUDIX_Hydrolase"/>
    <property type="match status" value="1"/>
</dbReference>
<dbReference type="EMBL" id="BK016180">
    <property type="protein sequence ID" value="DAG00346.1"/>
    <property type="molecule type" value="Genomic_DNA"/>
</dbReference>
<dbReference type="Gene3D" id="3.90.79.10">
    <property type="entry name" value="Nucleoside Triphosphate Pyrophosphohydrolase"/>
    <property type="match status" value="1"/>
</dbReference>
<sequence>MNIKKFLGLQSKEDKIQEYRQLLEKSYRNSLRVDELAAEFSEQNSVLKSISILSDDDRKEVEERNKKFISDHVKNISDVYKEKTSIEKSMKKLESEDEIADILKDIKSLYDFKRMYKSKRISKSVYNDILKSKTGKIRYADVLLFRGSKLLILQRAGDQGNHTDEWYIPGGHVDAGEDFRTAAQRELLEETGIDIPEDILTEVAVATGKDFEIHYFIGHVSEETPAFVVVDSEEEIGSAWIEPGTELDDYEFIFDMKDNLKKILGFEQKPSNFIKIQKAFFNGEISEEVFKSYCKQHPEEIEKANNKTYFSHKERMDLAERGEAMSNGKYPIRNSQDLKDAIRLVGASDMPESKVKAWIKKRAKELGLESELPEDWIEKTMSCEDVAPLQKEDLKEDAVGPQGDGITENEIEKAVDGFKLLIDFNDLDQAQVLKSLINEMKESGKLDINSVIDQQEEIEKSWGIDNIREEAWSDPSLDDGSQIEKARKGYPVGTEKTYNGKQYVKTDKGWRLKKKEMTPRERFEKEKSERYSGMDKRSLEIAESIAKDILNEGLIDEDTNELTMSHVIKPKIDKMINEYTKGWGIKASELKPGEVVHINEFPTSAKLTYKGEENGKYVFERENGEIEKVRSKSRVFHRDDQLIDKTAVQWKVRDILNKKRTNWFNKSENIDVEKAKDLMYGVFADYANFLEGVKTRVKNIHWGELDNSKHVYLDDLIDELLDYEDKIMEAGQSGFGRFGDGEINGEKIEENDPIKLIDLIIERTKDFHEVIEDNIDYIGEMSWIEDFLATLKQTKYRLQLH</sequence>
<dbReference type="PRINTS" id="PR00502">
    <property type="entry name" value="NUDIXFAMILY"/>
</dbReference>
<dbReference type="InterPro" id="IPR020476">
    <property type="entry name" value="Nudix_hydrolase"/>
</dbReference>
<dbReference type="PROSITE" id="PS00893">
    <property type="entry name" value="NUDIX_BOX"/>
    <property type="match status" value="1"/>
</dbReference>
<organism evidence="4">
    <name type="scientific">Siphoviridae sp. ct3r22</name>
    <dbReference type="NCBI Taxonomy" id="2825325"/>
    <lineage>
        <taxon>Viruses</taxon>
        <taxon>Duplodnaviria</taxon>
        <taxon>Heunggongvirae</taxon>
        <taxon>Uroviricota</taxon>
        <taxon>Caudoviricetes</taxon>
    </lineage>
</organism>
<proteinExistence type="predicted"/>
<dbReference type="PANTHER" id="PTHR43046">
    <property type="entry name" value="GDP-MANNOSE MANNOSYL HYDROLASE"/>
    <property type="match status" value="1"/>
</dbReference>
<dbReference type="InterPro" id="IPR015797">
    <property type="entry name" value="NUDIX_hydrolase-like_dom_sf"/>
</dbReference>
<dbReference type="GO" id="GO:0016787">
    <property type="term" value="F:hydrolase activity"/>
    <property type="evidence" value="ECO:0007669"/>
    <property type="project" value="UniProtKB-KW"/>
</dbReference>
<dbReference type="InterPro" id="IPR020084">
    <property type="entry name" value="NUDIX_hydrolase_CS"/>
</dbReference>
<feature type="domain" description="Nudix hydrolase" evidence="3">
    <location>
        <begin position="135"/>
        <end position="264"/>
    </location>
</feature>
<dbReference type="InterPro" id="IPR000086">
    <property type="entry name" value="NUDIX_hydrolase_dom"/>
</dbReference>
<dbReference type="Pfam" id="PF00293">
    <property type="entry name" value="NUDIX"/>
    <property type="match status" value="1"/>
</dbReference>